<dbReference type="EMBL" id="SMTL01000009">
    <property type="protein sequence ID" value="TDK29917.1"/>
    <property type="molecule type" value="Genomic_DNA"/>
</dbReference>
<feature type="domain" description="DUF6894" evidence="1">
    <location>
        <begin position="3"/>
        <end position="69"/>
    </location>
</feature>
<keyword evidence="3" id="KW-1185">Reference proteome</keyword>
<dbReference type="AlphaFoldDB" id="A0A4R5U7H0"/>
<evidence type="ECO:0000313" key="2">
    <source>
        <dbReference type="EMBL" id="TDK29917.1"/>
    </source>
</evidence>
<accession>A0A4R5U7H0</accession>
<dbReference type="Pfam" id="PF21834">
    <property type="entry name" value="DUF6894"/>
    <property type="match status" value="1"/>
</dbReference>
<evidence type="ECO:0000313" key="3">
    <source>
        <dbReference type="Proteomes" id="UP000295238"/>
    </source>
</evidence>
<comment type="caution">
    <text evidence="2">The sequence shown here is derived from an EMBL/GenBank/DDBJ whole genome shotgun (WGS) entry which is preliminary data.</text>
</comment>
<reference evidence="2 3" key="1">
    <citation type="submission" date="2019-03" db="EMBL/GenBank/DDBJ databases">
        <title>Rhizobium sp. nov., an bacterium isolated from biocrust in Mu Us Desert.</title>
        <authorList>
            <person name="Lixiong L."/>
        </authorList>
    </citation>
    <scope>NUCLEOTIDE SEQUENCE [LARGE SCALE GENOMIC DNA]</scope>
    <source>
        <strain evidence="2 3">SPY-1</strain>
    </source>
</reference>
<proteinExistence type="predicted"/>
<protein>
    <recommendedName>
        <fullName evidence="1">DUF6894 domain-containing protein</fullName>
    </recommendedName>
</protein>
<organism evidence="2 3">
    <name type="scientific">Rhizobium deserti</name>
    <dbReference type="NCBI Taxonomy" id="2547961"/>
    <lineage>
        <taxon>Bacteria</taxon>
        <taxon>Pseudomonadati</taxon>
        <taxon>Pseudomonadota</taxon>
        <taxon>Alphaproteobacteria</taxon>
        <taxon>Hyphomicrobiales</taxon>
        <taxon>Rhizobiaceae</taxon>
        <taxon>Rhizobium/Agrobacterium group</taxon>
        <taxon>Rhizobium</taxon>
    </lineage>
</organism>
<dbReference type="RefSeq" id="WP_133318383.1">
    <property type="nucleotide sequence ID" value="NZ_SMTL01000009.1"/>
</dbReference>
<evidence type="ECO:0000259" key="1">
    <source>
        <dbReference type="Pfam" id="PF21834"/>
    </source>
</evidence>
<gene>
    <name evidence="2" type="ORF">E2F50_22265</name>
</gene>
<dbReference type="OrthoDB" id="7575967at2"/>
<sequence length="76" mass="8515">MARYFFHIMNGQAILDDIGVELSNIDDVRREAIRASGQMLSNGKHAWKGQAWQMIVADEDGTIIFGVNISIDRHGL</sequence>
<dbReference type="Proteomes" id="UP000295238">
    <property type="component" value="Unassembled WGS sequence"/>
</dbReference>
<name>A0A4R5U7H0_9HYPH</name>
<dbReference type="InterPro" id="IPR054189">
    <property type="entry name" value="DUF6894"/>
</dbReference>